<evidence type="ECO:0000313" key="2">
    <source>
        <dbReference type="Proteomes" id="UP000239576"/>
    </source>
</evidence>
<name>A0A2T1ERI2_9CYAN</name>
<reference evidence="2" key="1">
    <citation type="submission" date="2018-02" db="EMBL/GenBank/DDBJ databases">
        <authorList>
            <person name="Moore K."/>
            <person name="Momper L."/>
        </authorList>
    </citation>
    <scope>NUCLEOTIDE SEQUENCE [LARGE SCALE GENOMIC DNA]</scope>
    <source>
        <strain evidence="2">ULC18</strain>
    </source>
</reference>
<dbReference type="AlphaFoldDB" id="A0A2T1ERI2"/>
<dbReference type="RefSeq" id="WP_106254502.1">
    <property type="nucleotide sequence ID" value="NZ_CAWNSW010000019.1"/>
</dbReference>
<evidence type="ECO:0008006" key="3">
    <source>
        <dbReference type="Google" id="ProtNLM"/>
    </source>
</evidence>
<accession>A0A2T1ERI2</accession>
<dbReference type="Proteomes" id="UP000239576">
    <property type="component" value="Unassembled WGS sequence"/>
</dbReference>
<dbReference type="InterPro" id="IPR025458">
    <property type="entry name" value="DUF4278"/>
</dbReference>
<protein>
    <recommendedName>
        <fullName evidence="3">DUF4278 domain-containing protein</fullName>
    </recommendedName>
</protein>
<sequence>MQLIYRGQAFYYLPSFLLSASIKTGLSRTLFYRGQTYHCQLTVRKPSRLPKAINWRFAGVMAVPNQHLTPAH</sequence>
<proteinExistence type="predicted"/>
<reference evidence="1 2" key="2">
    <citation type="submission" date="2018-03" db="EMBL/GenBank/DDBJ databases">
        <title>The ancient ancestry and fast evolution of plastids.</title>
        <authorList>
            <person name="Moore K.R."/>
            <person name="Magnabosco C."/>
            <person name="Momper L."/>
            <person name="Gold D.A."/>
            <person name="Bosak T."/>
            <person name="Fournier G.P."/>
        </authorList>
    </citation>
    <scope>NUCLEOTIDE SEQUENCE [LARGE SCALE GENOMIC DNA]</scope>
    <source>
        <strain evidence="1 2">ULC18</strain>
    </source>
</reference>
<organism evidence="1 2">
    <name type="scientific">Stenomitos frigidus ULC18</name>
    <dbReference type="NCBI Taxonomy" id="2107698"/>
    <lineage>
        <taxon>Bacteria</taxon>
        <taxon>Bacillati</taxon>
        <taxon>Cyanobacteriota</taxon>
        <taxon>Cyanophyceae</taxon>
        <taxon>Leptolyngbyales</taxon>
        <taxon>Leptolyngbyaceae</taxon>
        <taxon>Stenomitos</taxon>
    </lineage>
</organism>
<evidence type="ECO:0000313" key="1">
    <source>
        <dbReference type="EMBL" id="PSB35258.1"/>
    </source>
</evidence>
<keyword evidence="2" id="KW-1185">Reference proteome</keyword>
<dbReference type="OrthoDB" id="517878at2"/>
<gene>
    <name evidence="1" type="ORF">C7B82_01295</name>
</gene>
<comment type="caution">
    <text evidence="1">The sequence shown here is derived from an EMBL/GenBank/DDBJ whole genome shotgun (WGS) entry which is preliminary data.</text>
</comment>
<dbReference type="EMBL" id="PVWK01000009">
    <property type="protein sequence ID" value="PSB35258.1"/>
    <property type="molecule type" value="Genomic_DNA"/>
</dbReference>
<dbReference type="Pfam" id="PF14105">
    <property type="entry name" value="DUF4278"/>
    <property type="match status" value="1"/>
</dbReference>